<reference evidence="2" key="2">
    <citation type="submission" date="2015-02" db="UniProtKB">
        <authorList>
            <consortium name="EnsemblMetazoa"/>
        </authorList>
    </citation>
    <scope>IDENTIFICATION</scope>
</reference>
<organism evidence="2 3">
    <name type="scientific">Strigamia maritima</name>
    <name type="common">European centipede</name>
    <name type="synonym">Geophilus maritimus</name>
    <dbReference type="NCBI Taxonomy" id="126957"/>
    <lineage>
        <taxon>Eukaryota</taxon>
        <taxon>Metazoa</taxon>
        <taxon>Ecdysozoa</taxon>
        <taxon>Arthropoda</taxon>
        <taxon>Myriapoda</taxon>
        <taxon>Chilopoda</taxon>
        <taxon>Pleurostigmophora</taxon>
        <taxon>Geophilomorpha</taxon>
        <taxon>Linotaeniidae</taxon>
        <taxon>Strigamia</taxon>
    </lineage>
</organism>
<evidence type="ECO:0000313" key="2">
    <source>
        <dbReference type="EnsemblMetazoa" id="SMAR000502-PA"/>
    </source>
</evidence>
<reference evidence="3" key="1">
    <citation type="submission" date="2011-05" db="EMBL/GenBank/DDBJ databases">
        <authorList>
            <person name="Richards S.R."/>
            <person name="Qu J."/>
            <person name="Jiang H."/>
            <person name="Jhangiani S.N."/>
            <person name="Agravi P."/>
            <person name="Goodspeed R."/>
            <person name="Gross S."/>
            <person name="Mandapat C."/>
            <person name="Jackson L."/>
            <person name="Mathew T."/>
            <person name="Pu L."/>
            <person name="Thornton R."/>
            <person name="Saada N."/>
            <person name="Wilczek-Boney K.B."/>
            <person name="Lee S."/>
            <person name="Kovar C."/>
            <person name="Wu Y."/>
            <person name="Scherer S.E."/>
            <person name="Worley K.C."/>
            <person name="Muzny D.M."/>
            <person name="Gibbs R."/>
        </authorList>
    </citation>
    <scope>NUCLEOTIDE SEQUENCE</scope>
    <source>
        <strain evidence="3">Brora</strain>
    </source>
</reference>
<name>T1II17_STRMM</name>
<dbReference type="EnsemblMetazoa" id="SMAR000502-RA">
    <property type="protein sequence ID" value="SMAR000502-PA"/>
    <property type="gene ID" value="SMAR000502"/>
</dbReference>
<feature type="region of interest" description="Disordered" evidence="1">
    <location>
        <begin position="1"/>
        <end position="33"/>
    </location>
</feature>
<sequence>MASETASTSVNEDPKDKNSNRDQGVPQKSSSVETIDSGIECGLKNSLLDESNCFSTTYYCHGCSLENVLIAPDLDNELRAPKNWIKCRGTHF</sequence>
<keyword evidence="3" id="KW-1185">Reference proteome</keyword>
<proteinExistence type="predicted"/>
<evidence type="ECO:0000313" key="3">
    <source>
        <dbReference type="Proteomes" id="UP000014500"/>
    </source>
</evidence>
<evidence type="ECO:0000256" key="1">
    <source>
        <dbReference type="SAM" id="MobiDB-lite"/>
    </source>
</evidence>
<feature type="compositionally biased region" description="Polar residues" evidence="1">
    <location>
        <begin position="1"/>
        <end position="11"/>
    </location>
</feature>
<dbReference type="AlphaFoldDB" id="T1II17"/>
<dbReference type="Proteomes" id="UP000014500">
    <property type="component" value="Unassembled WGS sequence"/>
</dbReference>
<protein>
    <submittedName>
        <fullName evidence="2">Uncharacterized protein</fullName>
    </submittedName>
</protein>
<accession>T1II17</accession>
<dbReference type="HOGENOM" id="CLU_2416074_0_0_1"/>
<dbReference type="EMBL" id="JH430074">
    <property type="status" value="NOT_ANNOTATED_CDS"/>
    <property type="molecule type" value="Genomic_DNA"/>
</dbReference>